<keyword evidence="5" id="KW-0804">Transcription</keyword>
<dbReference type="InterPro" id="IPR007627">
    <property type="entry name" value="RNA_pol_sigma70_r2"/>
</dbReference>
<evidence type="ECO:0000259" key="7">
    <source>
        <dbReference type="Pfam" id="PF04542"/>
    </source>
</evidence>
<keyword evidence="2" id="KW-0805">Transcription regulation</keyword>
<evidence type="ECO:0000256" key="5">
    <source>
        <dbReference type="ARBA" id="ARBA00023163"/>
    </source>
</evidence>
<sequence>MLYERHSAAARALARQYVTPADAEDVVADAFSKLFEMLRRGVGPDAGFRPYLYTMVRHRSFDLTRSAQRTRPSTDDEIESVLGRVASKDDPALDGFERSVIAKAYVDLPERWREVLWYVLVDELKPAQVAPVLGLSPNGVSALLYRAKEALRAGYLQQHLTHSPSDMCRTVNPLLGGYVRASLSKRETTKIDEHLSTCATCSALVLELHDVAHGMKTVIAPLVLGAGGLALVGAGAPIGGLVVAAKAGATAAAGSAHSASAVSAASSGSFSGAVSSAASSTAGAFASAAAAATGGSVAAGALAVAAVGLVAALQIAAPPEGDPLIDTVIATNDARELPGGSAAEEVKDGGDVLPTDVLPNENTAYISVGYADGGQPLAARQSQNLSFSVENTGSADATGAQMQVTLPEGLTATKPDGSFGTGVGTGRLMSATSATPTPEATPTPTATSGTTPETKVEADAPAGATDTDTTASPSASPSVSPSEPAAPVEAPVICAPTEKSNVLLCSVGELAQGAARTVVVPVQANTGGAYPVSATVWADGLEPVAANLPSRTVAAFGPELSAQTRDVSLASPGIASLPISLTSTGDTTVAPGWGVVVSLPDGVKPAAAQTQLQCNPADLPGSWLCQPLPGAYTGLQIEPGSGVDLLLNIITTADQPKTQPTELGVANVRPALGEGHARASSATLVATSAWANAAAGAGTISTSCLAEGGIDKADAAVIGSYKNTTDRVVRVALEAAGSRDSTGKDVAPGDSARVVVHDGLRAPAGPAVFVLTTAVDGSTYETRVEAGSHSAIDCYKPAWDADTTAETINMAGTVGVRGTVTNRTNESMNALMSVPVGDGTAKTVKLPVAAGGNVELTVNTNRTHMPEGDVTFHLSRDVADKDGDLPANPIVPTTNPTQRFDAAQISPALGERTLTSVGACTFDVAKDRSVQTFQVTADNTASTLDVKFHVGDVTRTVAAGATDVIEFPVAWGTDTVTVTAAGQQFGPLDVRFKPCPEVSWPSAAQLTVTTDAVCVEQNAQITATVGNWTGKDWRGVLVHDGTGEHSAEQTVPAGSQTTFELAQQPLFSLDGNVTVRLTREVEGYPLSVDKSFSVEGESCVVPEPTCEPGPGPTPDDGATAGTEQSSATGRADANGAEQAAYLSPAPVKAPTASNWLRWMKYGVCGPASNQEQPDQA</sequence>
<feature type="region of interest" description="Disordered" evidence="6">
    <location>
        <begin position="409"/>
        <end position="486"/>
    </location>
</feature>
<dbReference type="Pfam" id="PF13490">
    <property type="entry name" value="zf-HC2"/>
    <property type="match status" value="1"/>
</dbReference>
<evidence type="ECO:0000256" key="4">
    <source>
        <dbReference type="ARBA" id="ARBA00023125"/>
    </source>
</evidence>
<dbReference type="NCBIfam" id="TIGR02937">
    <property type="entry name" value="sigma70-ECF"/>
    <property type="match status" value="1"/>
</dbReference>
<evidence type="ECO:0000313" key="9">
    <source>
        <dbReference type="EMBL" id="MBA8810565.1"/>
    </source>
</evidence>
<dbReference type="PANTHER" id="PTHR43133:SF8">
    <property type="entry name" value="RNA POLYMERASE SIGMA FACTOR HI_1459-RELATED"/>
    <property type="match status" value="1"/>
</dbReference>
<accession>A0A7W3JCZ6</accession>
<dbReference type="SUPFAM" id="SSF88946">
    <property type="entry name" value="Sigma2 domain of RNA polymerase sigma factors"/>
    <property type="match status" value="1"/>
</dbReference>
<dbReference type="InterPro" id="IPR036388">
    <property type="entry name" value="WH-like_DNA-bd_sf"/>
</dbReference>
<dbReference type="Gene3D" id="1.10.10.10">
    <property type="entry name" value="Winged helix-like DNA-binding domain superfamily/Winged helix DNA-binding domain"/>
    <property type="match status" value="1"/>
</dbReference>
<dbReference type="InterPro" id="IPR027383">
    <property type="entry name" value="Znf_put"/>
</dbReference>
<dbReference type="Proteomes" id="UP000540568">
    <property type="component" value="Unassembled WGS sequence"/>
</dbReference>
<feature type="domain" description="Putative zinc-finger" evidence="8">
    <location>
        <begin position="168"/>
        <end position="201"/>
    </location>
</feature>
<dbReference type="AlphaFoldDB" id="A0A7W3JCZ6"/>
<gene>
    <name evidence="9" type="ORF">FHX71_004541</name>
</gene>
<dbReference type="EMBL" id="JACGWV010000002">
    <property type="protein sequence ID" value="MBA8810565.1"/>
    <property type="molecule type" value="Genomic_DNA"/>
</dbReference>
<feature type="domain" description="RNA polymerase sigma-70 region 2" evidence="7">
    <location>
        <begin position="2"/>
        <end position="70"/>
    </location>
</feature>
<keyword evidence="10" id="KW-1185">Reference proteome</keyword>
<dbReference type="SUPFAM" id="SSF88659">
    <property type="entry name" value="Sigma3 and sigma4 domains of RNA polymerase sigma factors"/>
    <property type="match status" value="1"/>
</dbReference>
<dbReference type="Gene3D" id="1.10.1740.10">
    <property type="match status" value="1"/>
</dbReference>
<comment type="caution">
    <text evidence="9">The sequence shown here is derived from an EMBL/GenBank/DDBJ whole genome shotgun (WGS) entry which is preliminary data.</text>
</comment>
<evidence type="ECO:0000256" key="1">
    <source>
        <dbReference type="ARBA" id="ARBA00010641"/>
    </source>
</evidence>
<evidence type="ECO:0000256" key="2">
    <source>
        <dbReference type="ARBA" id="ARBA00023015"/>
    </source>
</evidence>
<evidence type="ECO:0000313" key="10">
    <source>
        <dbReference type="Proteomes" id="UP000540568"/>
    </source>
</evidence>
<proteinExistence type="inferred from homology"/>
<keyword evidence="4" id="KW-0238">DNA-binding</keyword>
<dbReference type="InterPro" id="IPR013324">
    <property type="entry name" value="RNA_pol_sigma_r3/r4-like"/>
</dbReference>
<dbReference type="RefSeq" id="WP_182619649.1">
    <property type="nucleotide sequence ID" value="NZ_BAAATF010000015.1"/>
</dbReference>
<dbReference type="GO" id="GO:0006352">
    <property type="term" value="P:DNA-templated transcription initiation"/>
    <property type="evidence" value="ECO:0007669"/>
    <property type="project" value="InterPro"/>
</dbReference>
<dbReference type="InterPro" id="IPR013325">
    <property type="entry name" value="RNA_pol_sigma_r2"/>
</dbReference>
<name>A0A7W3JCZ6_9MICO</name>
<feature type="region of interest" description="Disordered" evidence="6">
    <location>
        <begin position="1102"/>
        <end position="1147"/>
    </location>
</feature>
<dbReference type="Pfam" id="PF04542">
    <property type="entry name" value="Sigma70_r2"/>
    <property type="match status" value="1"/>
</dbReference>
<dbReference type="GO" id="GO:0003677">
    <property type="term" value="F:DNA binding"/>
    <property type="evidence" value="ECO:0007669"/>
    <property type="project" value="UniProtKB-KW"/>
</dbReference>
<keyword evidence="3" id="KW-0731">Sigma factor</keyword>
<dbReference type="InterPro" id="IPR039425">
    <property type="entry name" value="RNA_pol_sigma-70-like"/>
</dbReference>
<dbReference type="PANTHER" id="PTHR43133">
    <property type="entry name" value="RNA POLYMERASE ECF-TYPE SIGMA FACTO"/>
    <property type="match status" value="1"/>
</dbReference>
<reference evidence="9 10" key="1">
    <citation type="submission" date="2020-07" db="EMBL/GenBank/DDBJ databases">
        <title>Sequencing the genomes of 1000 actinobacteria strains.</title>
        <authorList>
            <person name="Klenk H.-P."/>
        </authorList>
    </citation>
    <scope>NUCLEOTIDE SEQUENCE [LARGE SCALE GENOMIC DNA]</scope>
    <source>
        <strain evidence="9 10">DSM 44121</strain>
    </source>
</reference>
<evidence type="ECO:0000256" key="3">
    <source>
        <dbReference type="ARBA" id="ARBA00023082"/>
    </source>
</evidence>
<dbReference type="InterPro" id="IPR041916">
    <property type="entry name" value="Anti_sigma_zinc_sf"/>
</dbReference>
<organism evidence="9 10">
    <name type="scientific">Promicromonospora sukumoe</name>
    <dbReference type="NCBI Taxonomy" id="88382"/>
    <lineage>
        <taxon>Bacteria</taxon>
        <taxon>Bacillati</taxon>
        <taxon>Actinomycetota</taxon>
        <taxon>Actinomycetes</taxon>
        <taxon>Micrococcales</taxon>
        <taxon>Promicromonosporaceae</taxon>
        <taxon>Promicromonospora</taxon>
    </lineage>
</organism>
<evidence type="ECO:0000256" key="6">
    <source>
        <dbReference type="SAM" id="MobiDB-lite"/>
    </source>
</evidence>
<dbReference type="InterPro" id="IPR014284">
    <property type="entry name" value="RNA_pol_sigma-70_dom"/>
</dbReference>
<dbReference type="GO" id="GO:0016987">
    <property type="term" value="F:sigma factor activity"/>
    <property type="evidence" value="ECO:0007669"/>
    <property type="project" value="UniProtKB-KW"/>
</dbReference>
<feature type="compositionally biased region" description="Low complexity" evidence="6">
    <location>
        <begin position="430"/>
        <end position="486"/>
    </location>
</feature>
<dbReference type="Gene3D" id="1.10.10.1320">
    <property type="entry name" value="Anti-sigma factor, zinc-finger domain"/>
    <property type="match status" value="1"/>
</dbReference>
<protein>
    <submittedName>
        <fullName evidence="9">RNA polymerase sigma factor (Sigma-70 family)</fullName>
    </submittedName>
</protein>
<comment type="similarity">
    <text evidence="1">Belongs to the sigma-70 factor family. ECF subfamily.</text>
</comment>
<evidence type="ECO:0000259" key="8">
    <source>
        <dbReference type="Pfam" id="PF13490"/>
    </source>
</evidence>